<dbReference type="Proteomes" id="UP000275281">
    <property type="component" value="Unassembled WGS sequence"/>
</dbReference>
<keyword evidence="1" id="KW-0732">Signal</keyword>
<evidence type="ECO:0000256" key="1">
    <source>
        <dbReference type="SAM" id="SignalP"/>
    </source>
</evidence>
<keyword evidence="3" id="KW-1185">Reference proteome</keyword>
<accession>A0A3N5YMA9</accession>
<feature type="signal peptide" evidence="1">
    <location>
        <begin position="1"/>
        <end position="23"/>
    </location>
</feature>
<sequence>MEHRLHVSVVILLFFSYFLPANAETQSMPTILYCHTCNTDVQYAEKVLKEVSLPHNEPQTLYMVNLLRGQVIAYQVALIKGKSESDAPVLTYTVTPIAGDDAVLEGIADARLIVQSFGQAFNNITPNALSIPFDSAIDLLGPSELFKNGLQNRLSHHTSNLWFSLNQNASHMAKAVAYDLLVASGCCFARITFEDTSQVLVKSVAIRREVSGLFKMDIATELEGYSQLNSVIDIEFDVELNTIRTPNILAFPNQANQFAKWKVSNVPYEIAQEIAELASRVGIEAPLPTTNMACNFTFQCSQTRQCSFEPTC</sequence>
<dbReference type="RefSeq" id="WP_124027819.1">
    <property type="nucleotide sequence ID" value="NZ_JBHRSN010000006.1"/>
</dbReference>
<reference evidence="2 3" key="1">
    <citation type="submission" date="2018-11" db="EMBL/GenBank/DDBJ databases">
        <authorList>
            <person name="Ye M.-Q."/>
            <person name="Du Z.-J."/>
        </authorList>
    </citation>
    <scope>NUCLEOTIDE SEQUENCE [LARGE SCALE GENOMIC DNA]</scope>
    <source>
        <strain evidence="2 3">U0105</strain>
    </source>
</reference>
<feature type="chain" id="PRO_5018055205" description="HMA domain-containing protein" evidence="1">
    <location>
        <begin position="24"/>
        <end position="312"/>
    </location>
</feature>
<gene>
    <name evidence="2" type="ORF">DRW07_10220</name>
</gene>
<comment type="caution">
    <text evidence="2">The sequence shown here is derived from an EMBL/GenBank/DDBJ whole genome shotgun (WGS) entry which is preliminary data.</text>
</comment>
<name>A0A3N5YMA9_9ALTE</name>
<dbReference type="AlphaFoldDB" id="A0A3N5YMA9"/>
<proteinExistence type="predicted"/>
<evidence type="ECO:0000313" key="3">
    <source>
        <dbReference type="Proteomes" id="UP000275281"/>
    </source>
</evidence>
<evidence type="ECO:0008006" key="4">
    <source>
        <dbReference type="Google" id="ProtNLM"/>
    </source>
</evidence>
<evidence type="ECO:0000313" key="2">
    <source>
        <dbReference type="EMBL" id="RPJ66461.1"/>
    </source>
</evidence>
<dbReference type="EMBL" id="RPOK01000003">
    <property type="protein sequence ID" value="RPJ66461.1"/>
    <property type="molecule type" value="Genomic_DNA"/>
</dbReference>
<protein>
    <recommendedName>
        <fullName evidence="4">HMA domain-containing protein</fullName>
    </recommendedName>
</protein>
<organism evidence="2 3">
    <name type="scientific">Alteromonas sediminis</name>
    <dbReference type="NCBI Taxonomy" id="2259342"/>
    <lineage>
        <taxon>Bacteria</taxon>
        <taxon>Pseudomonadati</taxon>
        <taxon>Pseudomonadota</taxon>
        <taxon>Gammaproteobacteria</taxon>
        <taxon>Alteromonadales</taxon>
        <taxon>Alteromonadaceae</taxon>
        <taxon>Alteromonas/Salinimonas group</taxon>
        <taxon>Alteromonas</taxon>
    </lineage>
</organism>